<feature type="compositionally biased region" description="Basic and acidic residues" evidence="1">
    <location>
        <begin position="420"/>
        <end position="433"/>
    </location>
</feature>
<feature type="region of interest" description="Disordered" evidence="1">
    <location>
        <begin position="410"/>
        <end position="433"/>
    </location>
</feature>
<organism evidence="2 3">
    <name type="scientific">Pseudocercospora fuligena</name>
    <dbReference type="NCBI Taxonomy" id="685502"/>
    <lineage>
        <taxon>Eukaryota</taxon>
        <taxon>Fungi</taxon>
        <taxon>Dikarya</taxon>
        <taxon>Ascomycota</taxon>
        <taxon>Pezizomycotina</taxon>
        <taxon>Dothideomycetes</taxon>
        <taxon>Dothideomycetidae</taxon>
        <taxon>Mycosphaerellales</taxon>
        <taxon>Mycosphaerellaceae</taxon>
        <taxon>Pseudocercospora</taxon>
    </lineage>
</organism>
<name>A0A8H6RDK8_9PEZI</name>
<keyword evidence="2" id="KW-0560">Oxidoreductase</keyword>
<sequence length="433" mass="47998">MSMLPPAPSVTPGLDFSNLSYGKQSTKRFAKEVAEARHLLTERLQTFSELECVFKFQLVDGDFVDPPIWIDARTKPVKMLDAAPVEDPQLSFELVVQPEQVEELRVGWGDDPSTVVFMKSQSKKGDLIQAIRFADLLTSEPSVEPTHIKDLNRDELPKPTEDIEQVKRDIKKWGYGMLANALSPEQVSIMKKALQEQAAGERKAGVAILDGGPTRPNQRVLSLFNKGEEFADLMNHPAIDAVIPWSKPVALNIFWLLCDTNEENGGTRLFPGSHIGNIRPRNVFSSEGSIACEAPAGTALFFEGRIWHGTGEYKGTGGERPVILSLFCNKSIRPKDNCFLSLDWDVEDDMSDRLKAMCGYRTAIAGIGGFAGEPRSGIFLRRPRGDDLKLVGKIRAPHDEAELTREMVNGCHASNAQSEARAESLTDPQKRHE</sequence>
<comment type="caution">
    <text evidence="2">The sequence shown here is derived from an EMBL/GenBank/DDBJ whole genome shotgun (WGS) entry which is preliminary data.</text>
</comment>
<evidence type="ECO:0000256" key="1">
    <source>
        <dbReference type="SAM" id="MobiDB-lite"/>
    </source>
</evidence>
<protein>
    <submittedName>
        <fullName evidence="2">Dioxygenase</fullName>
    </submittedName>
</protein>
<accession>A0A8H6RDK8</accession>
<dbReference type="InterPro" id="IPR008775">
    <property type="entry name" value="Phytyl_CoA_dOase-like"/>
</dbReference>
<dbReference type="Pfam" id="PF05721">
    <property type="entry name" value="PhyH"/>
    <property type="match status" value="1"/>
</dbReference>
<dbReference type="OrthoDB" id="445007at2759"/>
<evidence type="ECO:0000313" key="2">
    <source>
        <dbReference type="EMBL" id="KAF7189654.1"/>
    </source>
</evidence>
<gene>
    <name evidence="2" type="ORF">HII31_08974</name>
</gene>
<evidence type="ECO:0000313" key="3">
    <source>
        <dbReference type="Proteomes" id="UP000660729"/>
    </source>
</evidence>
<dbReference type="Proteomes" id="UP000660729">
    <property type="component" value="Unassembled WGS sequence"/>
</dbReference>
<dbReference type="SUPFAM" id="SSF51197">
    <property type="entry name" value="Clavaminate synthase-like"/>
    <property type="match status" value="1"/>
</dbReference>
<reference evidence="2" key="1">
    <citation type="submission" date="2020-04" db="EMBL/GenBank/DDBJ databases">
        <title>Draft genome resource of the tomato pathogen Pseudocercospora fuligena.</title>
        <authorList>
            <person name="Zaccaron A."/>
        </authorList>
    </citation>
    <scope>NUCLEOTIDE SEQUENCE</scope>
    <source>
        <strain evidence="2">PF001</strain>
    </source>
</reference>
<keyword evidence="3" id="KW-1185">Reference proteome</keyword>
<proteinExistence type="predicted"/>
<dbReference type="GO" id="GO:0051213">
    <property type="term" value="F:dioxygenase activity"/>
    <property type="evidence" value="ECO:0007669"/>
    <property type="project" value="UniProtKB-KW"/>
</dbReference>
<dbReference type="Gene3D" id="2.60.120.620">
    <property type="entry name" value="q2cbj1_9rhob like domain"/>
    <property type="match status" value="2"/>
</dbReference>
<dbReference type="EMBL" id="JABCIY010000180">
    <property type="protein sequence ID" value="KAF7189654.1"/>
    <property type="molecule type" value="Genomic_DNA"/>
</dbReference>
<keyword evidence="2" id="KW-0223">Dioxygenase</keyword>
<dbReference type="AlphaFoldDB" id="A0A8H6RDK8"/>